<dbReference type="RefSeq" id="WP_171321268.1">
    <property type="nucleotide sequence ID" value="NZ_JABFBC010000001.1"/>
</dbReference>
<dbReference type="SUPFAM" id="SSF88946">
    <property type="entry name" value="Sigma2 domain of RNA polymerase sigma factors"/>
    <property type="match status" value="1"/>
</dbReference>
<evidence type="ECO:0000259" key="6">
    <source>
        <dbReference type="Pfam" id="PF04542"/>
    </source>
</evidence>
<keyword evidence="5" id="KW-0804">Transcription</keyword>
<dbReference type="Pfam" id="PF04545">
    <property type="entry name" value="Sigma70_r4"/>
    <property type="match status" value="1"/>
</dbReference>
<dbReference type="GO" id="GO:0006352">
    <property type="term" value="P:DNA-templated transcription initiation"/>
    <property type="evidence" value="ECO:0007669"/>
    <property type="project" value="InterPro"/>
</dbReference>
<comment type="caution">
    <text evidence="8">The sequence shown here is derived from an EMBL/GenBank/DDBJ whole genome shotgun (WGS) entry which is preliminary data.</text>
</comment>
<evidence type="ECO:0000313" key="9">
    <source>
        <dbReference type="Proteomes" id="UP000572377"/>
    </source>
</evidence>
<evidence type="ECO:0000259" key="7">
    <source>
        <dbReference type="Pfam" id="PF04545"/>
    </source>
</evidence>
<gene>
    <name evidence="8" type="ORF">HMH01_00105</name>
</gene>
<dbReference type="EMBL" id="JABFBC010000001">
    <property type="protein sequence ID" value="NNU78825.1"/>
    <property type="molecule type" value="Genomic_DNA"/>
</dbReference>
<keyword evidence="2" id="KW-0805">Transcription regulation</keyword>
<dbReference type="PANTHER" id="PTHR43133:SF8">
    <property type="entry name" value="RNA POLYMERASE SIGMA FACTOR HI_1459-RELATED"/>
    <property type="match status" value="1"/>
</dbReference>
<name>A0A849KUX8_9RHOB</name>
<keyword evidence="9" id="KW-1185">Reference proteome</keyword>
<evidence type="ECO:0000256" key="4">
    <source>
        <dbReference type="ARBA" id="ARBA00023125"/>
    </source>
</evidence>
<dbReference type="InterPro" id="IPR036388">
    <property type="entry name" value="WH-like_DNA-bd_sf"/>
</dbReference>
<protein>
    <submittedName>
        <fullName evidence="8">RNA polymerase sigma factor</fullName>
    </submittedName>
</protein>
<evidence type="ECO:0000313" key="8">
    <source>
        <dbReference type="EMBL" id="NNU78825.1"/>
    </source>
</evidence>
<sequence>MEPSDAVLVRAAKAGDGPSFGLLVARHYDRIYRLGYRVLGIRAEAEDLAQDICAALPARLTSFRGEAAFTTWLHRLVLNAARDRLRRQAAKARASDGWGEVEHARRAEAAEAHAAQAWLDAALAALPGDLRETVALVLGEDLTHAQAAEVLEISEGTVSWRMSEVRRRLRALAEEELRA</sequence>
<keyword evidence="4" id="KW-0238">DNA-binding</keyword>
<feature type="domain" description="RNA polymerase sigma-70 region 4" evidence="7">
    <location>
        <begin position="122"/>
        <end position="171"/>
    </location>
</feature>
<dbReference type="GO" id="GO:0016987">
    <property type="term" value="F:sigma factor activity"/>
    <property type="evidence" value="ECO:0007669"/>
    <property type="project" value="UniProtKB-KW"/>
</dbReference>
<dbReference type="Gene3D" id="1.10.1740.10">
    <property type="match status" value="1"/>
</dbReference>
<dbReference type="InterPro" id="IPR013324">
    <property type="entry name" value="RNA_pol_sigma_r3/r4-like"/>
</dbReference>
<evidence type="ECO:0000256" key="3">
    <source>
        <dbReference type="ARBA" id="ARBA00023082"/>
    </source>
</evidence>
<dbReference type="AlphaFoldDB" id="A0A849KUX8"/>
<dbReference type="InterPro" id="IPR013325">
    <property type="entry name" value="RNA_pol_sigma_r2"/>
</dbReference>
<evidence type="ECO:0000256" key="1">
    <source>
        <dbReference type="ARBA" id="ARBA00010641"/>
    </source>
</evidence>
<dbReference type="GO" id="GO:0003677">
    <property type="term" value="F:DNA binding"/>
    <property type="evidence" value="ECO:0007669"/>
    <property type="project" value="UniProtKB-KW"/>
</dbReference>
<feature type="domain" description="RNA polymerase sigma-70 region 2" evidence="6">
    <location>
        <begin position="23"/>
        <end position="89"/>
    </location>
</feature>
<proteinExistence type="inferred from homology"/>
<dbReference type="Gene3D" id="1.10.10.10">
    <property type="entry name" value="Winged helix-like DNA-binding domain superfamily/Winged helix DNA-binding domain"/>
    <property type="match status" value="1"/>
</dbReference>
<dbReference type="SUPFAM" id="SSF88659">
    <property type="entry name" value="Sigma3 and sigma4 domains of RNA polymerase sigma factors"/>
    <property type="match status" value="1"/>
</dbReference>
<dbReference type="PANTHER" id="PTHR43133">
    <property type="entry name" value="RNA POLYMERASE ECF-TYPE SIGMA FACTO"/>
    <property type="match status" value="1"/>
</dbReference>
<evidence type="ECO:0000256" key="5">
    <source>
        <dbReference type="ARBA" id="ARBA00023163"/>
    </source>
</evidence>
<dbReference type="NCBIfam" id="TIGR02937">
    <property type="entry name" value="sigma70-ECF"/>
    <property type="match status" value="1"/>
</dbReference>
<reference evidence="8 9" key="1">
    <citation type="submission" date="2020-05" db="EMBL/GenBank/DDBJ databases">
        <title>Gimesia benthica sp. nov., a novel planctomycete isolated from a deep-sea water sample of the Northwest Indian Ocean.</title>
        <authorList>
            <person name="Wang J."/>
            <person name="Ruan C."/>
            <person name="Song L."/>
            <person name="Zhu Y."/>
            <person name="Li A."/>
            <person name="Zheng X."/>
            <person name="Wang L."/>
            <person name="Lu Z."/>
            <person name="Huang Y."/>
            <person name="Du W."/>
            <person name="Zhou Y."/>
            <person name="Huang L."/>
            <person name="Dai X."/>
        </authorList>
    </citation>
    <scope>NUCLEOTIDE SEQUENCE [LARGE SCALE GENOMIC DNA]</scope>
    <source>
        <strain evidence="8 9">YYQ-30</strain>
    </source>
</reference>
<keyword evidence="3" id="KW-0731">Sigma factor</keyword>
<dbReference type="Proteomes" id="UP000572377">
    <property type="component" value="Unassembled WGS sequence"/>
</dbReference>
<accession>A0A849KUX8</accession>
<comment type="similarity">
    <text evidence="1">Belongs to the sigma-70 factor family. ECF subfamily.</text>
</comment>
<dbReference type="InterPro" id="IPR014284">
    <property type="entry name" value="RNA_pol_sigma-70_dom"/>
</dbReference>
<dbReference type="Pfam" id="PF04542">
    <property type="entry name" value="Sigma70_r2"/>
    <property type="match status" value="1"/>
</dbReference>
<dbReference type="InterPro" id="IPR039425">
    <property type="entry name" value="RNA_pol_sigma-70-like"/>
</dbReference>
<dbReference type="InterPro" id="IPR007630">
    <property type="entry name" value="RNA_pol_sigma70_r4"/>
</dbReference>
<dbReference type="InterPro" id="IPR007627">
    <property type="entry name" value="RNA_pol_sigma70_r2"/>
</dbReference>
<evidence type="ECO:0000256" key="2">
    <source>
        <dbReference type="ARBA" id="ARBA00023015"/>
    </source>
</evidence>
<organism evidence="8 9">
    <name type="scientific">Halovulum dunhuangense</name>
    <dbReference type="NCBI Taxonomy" id="1505036"/>
    <lineage>
        <taxon>Bacteria</taxon>
        <taxon>Pseudomonadati</taxon>
        <taxon>Pseudomonadota</taxon>
        <taxon>Alphaproteobacteria</taxon>
        <taxon>Rhodobacterales</taxon>
        <taxon>Paracoccaceae</taxon>
        <taxon>Halovulum</taxon>
    </lineage>
</organism>